<evidence type="ECO:0000313" key="1">
    <source>
        <dbReference type="EMBL" id="GAI88349.1"/>
    </source>
</evidence>
<organism evidence="1">
    <name type="scientific">marine sediment metagenome</name>
    <dbReference type="NCBI Taxonomy" id="412755"/>
    <lineage>
        <taxon>unclassified sequences</taxon>
        <taxon>metagenomes</taxon>
        <taxon>ecological metagenomes</taxon>
    </lineage>
</organism>
<feature type="non-terminal residue" evidence="1">
    <location>
        <position position="1"/>
    </location>
</feature>
<proteinExistence type="predicted"/>
<dbReference type="EMBL" id="BARW01021358">
    <property type="protein sequence ID" value="GAI88349.1"/>
    <property type="molecule type" value="Genomic_DNA"/>
</dbReference>
<gene>
    <name evidence="1" type="ORF">S12H4_35886</name>
</gene>
<accession>X1U7P7</accession>
<sequence>RKAGFVEDEEMMRRAQRHPMAAKNHWEIFAFRKV</sequence>
<name>X1U7P7_9ZZZZ</name>
<protein>
    <submittedName>
        <fullName evidence="1">Uncharacterized protein</fullName>
    </submittedName>
</protein>
<dbReference type="AlphaFoldDB" id="X1U7P7"/>
<comment type="caution">
    <text evidence="1">The sequence shown here is derived from an EMBL/GenBank/DDBJ whole genome shotgun (WGS) entry which is preliminary data.</text>
</comment>
<reference evidence="1" key="1">
    <citation type="journal article" date="2014" name="Front. Microbiol.">
        <title>High frequency of phylogenetically diverse reductive dehalogenase-homologous genes in deep subseafloor sedimentary metagenomes.</title>
        <authorList>
            <person name="Kawai M."/>
            <person name="Futagami T."/>
            <person name="Toyoda A."/>
            <person name="Takaki Y."/>
            <person name="Nishi S."/>
            <person name="Hori S."/>
            <person name="Arai W."/>
            <person name="Tsubouchi T."/>
            <person name="Morono Y."/>
            <person name="Uchiyama I."/>
            <person name="Ito T."/>
            <person name="Fujiyama A."/>
            <person name="Inagaki F."/>
            <person name="Takami H."/>
        </authorList>
    </citation>
    <scope>NUCLEOTIDE SEQUENCE</scope>
    <source>
        <strain evidence="1">Expedition CK06-06</strain>
    </source>
</reference>